<dbReference type="InterPro" id="IPR004167">
    <property type="entry name" value="PSBD"/>
</dbReference>
<dbReference type="GO" id="GO:0005737">
    <property type="term" value="C:cytoplasm"/>
    <property type="evidence" value="ECO:0007669"/>
    <property type="project" value="TreeGrafter"/>
</dbReference>
<dbReference type="EC" id="2.3.1.-" evidence="6"/>
<keyword evidence="5 6" id="KW-0012">Acyltransferase</keyword>
<dbReference type="CDD" id="cd06849">
    <property type="entry name" value="lipoyl_domain"/>
    <property type="match status" value="1"/>
</dbReference>
<dbReference type="Pfam" id="PF00364">
    <property type="entry name" value="Biotin_lipoyl"/>
    <property type="match status" value="1"/>
</dbReference>
<dbReference type="GO" id="GO:0016407">
    <property type="term" value="F:acetyltransferase activity"/>
    <property type="evidence" value="ECO:0007669"/>
    <property type="project" value="TreeGrafter"/>
</dbReference>
<dbReference type="InterPro" id="IPR011053">
    <property type="entry name" value="Single_hybrid_motif"/>
</dbReference>
<dbReference type="Pfam" id="PF02817">
    <property type="entry name" value="E3_binding"/>
    <property type="match status" value="1"/>
</dbReference>
<dbReference type="InterPro" id="IPR050743">
    <property type="entry name" value="2-oxoacid_DH_E2_comp"/>
</dbReference>
<evidence type="ECO:0000256" key="1">
    <source>
        <dbReference type="ARBA" id="ARBA00001938"/>
    </source>
</evidence>
<evidence type="ECO:0000259" key="8">
    <source>
        <dbReference type="PROSITE" id="PS50968"/>
    </source>
</evidence>
<comment type="caution">
    <text evidence="10">The sequence shown here is derived from an EMBL/GenBank/DDBJ whole genome shotgun (WGS) entry which is preliminary data.</text>
</comment>
<evidence type="ECO:0000256" key="2">
    <source>
        <dbReference type="ARBA" id="ARBA00007317"/>
    </source>
</evidence>
<name>A0A6B1DV98_9CHLR</name>
<dbReference type="SUPFAM" id="SSF47005">
    <property type="entry name" value="Peripheral subunit-binding domain of 2-oxo acid dehydrogenase complex"/>
    <property type="match status" value="1"/>
</dbReference>
<keyword evidence="4 6" id="KW-0450">Lipoyl</keyword>
<keyword evidence="3 6" id="KW-0808">Transferase</keyword>
<feature type="domain" description="Lipoyl-binding" evidence="8">
    <location>
        <begin position="2"/>
        <end position="77"/>
    </location>
</feature>
<dbReference type="InterPro" id="IPR023213">
    <property type="entry name" value="CAT-like_dom_sf"/>
</dbReference>
<gene>
    <name evidence="10" type="ORF">F4Y08_10385</name>
</gene>
<evidence type="ECO:0000256" key="5">
    <source>
        <dbReference type="ARBA" id="ARBA00023315"/>
    </source>
</evidence>
<dbReference type="PROSITE" id="PS51826">
    <property type="entry name" value="PSBD"/>
    <property type="match status" value="1"/>
</dbReference>
<dbReference type="SUPFAM" id="SSF51230">
    <property type="entry name" value="Single hybrid motif"/>
    <property type="match status" value="1"/>
</dbReference>
<dbReference type="Pfam" id="PF00198">
    <property type="entry name" value="2-oxoacid_dh"/>
    <property type="match status" value="1"/>
</dbReference>
<dbReference type="PROSITE" id="PS00189">
    <property type="entry name" value="LIPOYL"/>
    <property type="match status" value="1"/>
</dbReference>
<dbReference type="Gene3D" id="4.10.320.10">
    <property type="entry name" value="E3-binding domain"/>
    <property type="match status" value="1"/>
</dbReference>
<accession>A0A6B1DV98</accession>
<dbReference type="InterPro" id="IPR001078">
    <property type="entry name" value="2-oxoacid_DH_actylTfrase"/>
</dbReference>
<evidence type="ECO:0000259" key="9">
    <source>
        <dbReference type="PROSITE" id="PS51826"/>
    </source>
</evidence>
<dbReference type="GO" id="GO:0031405">
    <property type="term" value="F:lipoic acid binding"/>
    <property type="evidence" value="ECO:0007669"/>
    <property type="project" value="TreeGrafter"/>
</dbReference>
<comment type="similarity">
    <text evidence="2 6">Belongs to the 2-oxoacid dehydrogenase family.</text>
</comment>
<feature type="domain" description="Peripheral subunit-binding (PSBD)" evidence="9">
    <location>
        <begin position="121"/>
        <end position="158"/>
    </location>
</feature>
<feature type="region of interest" description="Disordered" evidence="7">
    <location>
        <begin position="81"/>
        <end position="117"/>
    </location>
</feature>
<organism evidence="10">
    <name type="scientific">Caldilineaceae bacterium SB0662_bin_9</name>
    <dbReference type="NCBI Taxonomy" id="2605258"/>
    <lineage>
        <taxon>Bacteria</taxon>
        <taxon>Bacillati</taxon>
        <taxon>Chloroflexota</taxon>
        <taxon>Caldilineae</taxon>
        <taxon>Caldilineales</taxon>
        <taxon>Caldilineaceae</taxon>
    </lineage>
</organism>
<evidence type="ECO:0000256" key="3">
    <source>
        <dbReference type="ARBA" id="ARBA00022679"/>
    </source>
</evidence>
<evidence type="ECO:0000256" key="6">
    <source>
        <dbReference type="RuleBase" id="RU003423"/>
    </source>
</evidence>
<dbReference type="InterPro" id="IPR000089">
    <property type="entry name" value="Biotin_lipoyl"/>
</dbReference>
<proteinExistence type="inferred from homology"/>
<sequence length="403" mass="42581">MPISLAMPQFGQSVTEGTVAAWLKAEGDPVERDESLLTISTDKIDTDLPCPESGVLLRVCVAEGETVAAGTVLAWVGQAGEEVPDDSPPVTGGSVQAPEPSAPKRAPERRPVRAAGGRTGFLSPVVARLAAEHNVDLDSIQGSGRGGRITRKDIERHIADRSTGTAVRDLDTGPQPLTPMRAAIAEHMSRSVRTSPHVTTIHEFDMGAVVRHRADHRVAWEERGLRVTLLAYLMKAATEALLQVPAVNASLTADGIRQFAEVHLGMAVAVPGGLVVPVVRNTQTMSLEDMAAALAGVTEKARTRKLRVEDLEGGTFTITNHGAGGSVAGTPIIHQPQAAILGFGAVVKRPVVRGSSHLLPDADDAIVIRPVAFCSLSFDHRLLDGAVADEFMTAAHASLQQWS</sequence>
<evidence type="ECO:0000313" key="10">
    <source>
        <dbReference type="EMBL" id="MYD90725.1"/>
    </source>
</evidence>
<dbReference type="PANTHER" id="PTHR43178:SF5">
    <property type="entry name" value="LIPOAMIDE ACYLTRANSFERASE COMPONENT OF BRANCHED-CHAIN ALPHA-KETO ACID DEHYDROGENASE COMPLEX, MITOCHONDRIAL"/>
    <property type="match status" value="1"/>
</dbReference>
<dbReference type="PROSITE" id="PS50968">
    <property type="entry name" value="BIOTINYL_LIPOYL"/>
    <property type="match status" value="1"/>
</dbReference>
<dbReference type="Gene3D" id="3.30.559.10">
    <property type="entry name" value="Chloramphenicol acetyltransferase-like domain"/>
    <property type="match status" value="1"/>
</dbReference>
<dbReference type="Gene3D" id="2.40.50.100">
    <property type="match status" value="1"/>
</dbReference>
<comment type="cofactor">
    <cofactor evidence="1 6">
        <name>(R)-lipoate</name>
        <dbReference type="ChEBI" id="CHEBI:83088"/>
    </cofactor>
</comment>
<evidence type="ECO:0000256" key="7">
    <source>
        <dbReference type="SAM" id="MobiDB-lite"/>
    </source>
</evidence>
<protein>
    <recommendedName>
        <fullName evidence="6">Dihydrolipoamide acetyltransferase component of pyruvate dehydrogenase complex</fullName>
        <ecNumber evidence="6">2.3.1.-</ecNumber>
    </recommendedName>
</protein>
<dbReference type="EMBL" id="VXPY01000074">
    <property type="protein sequence ID" value="MYD90725.1"/>
    <property type="molecule type" value="Genomic_DNA"/>
</dbReference>
<dbReference type="AlphaFoldDB" id="A0A6B1DV98"/>
<reference evidence="10" key="1">
    <citation type="submission" date="2019-09" db="EMBL/GenBank/DDBJ databases">
        <title>Characterisation of the sponge microbiome using genome-centric metagenomics.</title>
        <authorList>
            <person name="Engelberts J.P."/>
            <person name="Robbins S.J."/>
            <person name="De Goeij J.M."/>
            <person name="Aranda M."/>
            <person name="Bell S.C."/>
            <person name="Webster N.S."/>
        </authorList>
    </citation>
    <scope>NUCLEOTIDE SEQUENCE</scope>
    <source>
        <strain evidence="10">SB0662_bin_9</strain>
    </source>
</reference>
<dbReference type="InterPro" id="IPR036625">
    <property type="entry name" value="E3-bd_dom_sf"/>
</dbReference>
<dbReference type="SUPFAM" id="SSF52777">
    <property type="entry name" value="CoA-dependent acyltransferases"/>
    <property type="match status" value="1"/>
</dbReference>
<dbReference type="InterPro" id="IPR003016">
    <property type="entry name" value="2-oxoA_DH_lipoyl-BS"/>
</dbReference>
<evidence type="ECO:0000256" key="4">
    <source>
        <dbReference type="ARBA" id="ARBA00022823"/>
    </source>
</evidence>
<dbReference type="PANTHER" id="PTHR43178">
    <property type="entry name" value="DIHYDROLIPOAMIDE ACETYLTRANSFERASE COMPONENT OF PYRUVATE DEHYDROGENASE COMPLEX"/>
    <property type="match status" value="1"/>
</dbReference>